<evidence type="ECO:0000313" key="1">
    <source>
        <dbReference type="EMBL" id="KAI3374228.1"/>
    </source>
</evidence>
<sequence>MRCYLATRWMATSTYIHAGVHQRESPDWLVWQSYRPRKALQRVVSANCFTWKELRSTEDLYAQRCRKKANRIIKDPARPSHKLFCLPPSSRRYRSIRSCTTRLWDDFIIPQAMRLFSNNSNNTKSNTSCVCLLGTGNSLDFEIKDLQPSLIKVCCHYHDKDEKENSGFKLLAENCRGSPVREFLLKLGPLSVPLVAAFFGSGRQQVACDEKFSAEPDSGDEEEEEEEGGSG</sequence>
<gene>
    <name evidence="1" type="ORF">L3Q82_006075</name>
</gene>
<proteinExistence type="predicted"/>
<protein>
    <submittedName>
        <fullName evidence="1">Uncharacterized protein</fullName>
    </submittedName>
</protein>
<evidence type="ECO:0000313" key="2">
    <source>
        <dbReference type="Proteomes" id="UP000831701"/>
    </source>
</evidence>
<organism evidence="1 2">
    <name type="scientific">Scortum barcoo</name>
    <name type="common">barcoo grunter</name>
    <dbReference type="NCBI Taxonomy" id="214431"/>
    <lineage>
        <taxon>Eukaryota</taxon>
        <taxon>Metazoa</taxon>
        <taxon>Chordata</taxon>
        <taxon>Craniata</taxon>
        <taxon>Vertebrata</taxon>
        <taxon>Euteleostomi</taxon>
        <taxon>Actinopterygii</taxon>
        <taxon>Neopterygii</taxon>
        <taxon>Teleostei</taxon>
        <taxon>Neoteleostei</taxon>
        <taxon>Acanthomorphata</taxon>
        <taxon>Eupercaria</taxon>
        <taxon>Centrarchiformes</taxon>
        <taxon>Terapontoidei</taxon>
        <taxon>Terapontidae</taxon>
        <taxon>Scortum</taxon>
    </lineage>
</organism>
<name>A0ACB8X5L4_9TELE</name>
<reference evidence="1" key="1">
    <citation type="submission" date="2022-04" db="EMBL/GenBank/DDBJ databases">
        <title>Jade perch genome.</title>
        <authorList>
            <person name="Chao B."/>
        </authorList>
    </citation>
    <scope>NUCLEOTIDE SEQUENCE</scope>
    <source>
        <strain evidence="1">CB-2022</strain>
    </source>
</reference>
<comment type="caution">
    <text evidence="1">The sequence shown here is derived from an EMBL/GenBank/DDBJ whole genome shotgun (WGS) entry which is preliminary data.</text>
</comment>
<accession>A0ACB8X5L4</accession>
<dbReference type="EMBL" id="CM041533">
    <property type="protein sequence ID" value="KAI3374228.1"/>
    <property type="molecule type" value="Genomic_DNA"/>
</dbReference>
<dbReference type="Proteomes" id="UP000831701">
    <property type="component" value="Chromosome 3"/>
</dbReference>
<keyword evidence="2" id="KW-1185">Reference proteome</keyword>